<dbReference type="RefSeq" id="WP_010024841.1">
    <property type="nucleotide sequence ID" value="NZ_AFVQ02000003.1"/>
</dbReference>
<proteinExistence type="predicted"/>
<evidence type="ECO:0000313" key="1">
    <source>
        <dbReference type="EMBL" id="KLI03959.1"/>
    </source>
</evidence>
<dbReference type="AlphaFoldDB" id="A0A0U1QT43"/>
<protein>
    <recommendedName>
        <fullName evidence="3">CRISPR-associated protein Csh1</fullName>
    </recommendedName>
</protein>
<dbReference type="EMBL" id="AFVQ02000003">
    <property type="protein sequence ID" value="KLI03959.1"/>
    <property type="molecule type" value="Genomic_DNA"/>
</dbReference>
<accession>A0A0U1QT43</accession>
<evidence type="ECO:0000313" key="2">
    <source>
        <dbReference type="Proteomes" id="UP000035553"/>
    </source>
</evidence>
<comment type="caution">
    <text evidence="1">The sequence shown here is derived from an EMBL/GenBank/DDBJ whole genome shotgun (WGS) entry which is preliminary data.</text>
</comment>
<organism evidence="1 2">
    <name type="scientific">Sporolactobacillus inulinus CASD</name>
    <dbReference type="NCBI Taxonomy" id="1069536"/>
    <lineage>
        <taxon>Bacteria</taxon>
        <taxon>Bacillati</taxon>
        <taxon>Bacillota</taxon>
        <taxon>Bacilli</taxon>
        <taxon>Bacillales</taxon>
        <taxon>Sporolactobacillaceae</taxon>
        <taxon>Sporolactobacillus</taxon>
    </lineage>
</organism>
<reference evidence="1 2" key="1">
    <citation type="journal article" date="2011" name="J. Bacteriol.">
        <title>Draft genome sequence of Sporolactobacillus inulinus strain CASD, an efficient D-lactic acid-producing bacterium with high-concentration lactate tolerance capability.</title>
        <authorList>
            <person name="Yu B."/>
            <person name="Su F."/>
            <person name="Wang L."/>
            <person name="Xu K."/>
            <person name="Zhao B."/>
            <person name="Xu P."/>
        </authorList>
    </citation>
    <scope>NUCLEOTIDE SEQUENCE [LARGE SCALE GENOMIC DNA]</scope>
    <source>
        <strain evidence="1 2">CASD</strain>
    </source>
</reference>
<keyword evidence="2" id="KW-1185">Reference proteome</keyword>
<dbReference type="STRING" id="1069536.SINU_00070"/>
<gene>
    <name evidence="1" type="ORF">SINU_00070</name>
</gene>
<name>A0A0U1QT43_9BACL</name>
<dbReference type="OrthoDB" id="1397020at2"/>
<evidence type="ECO:0008006" key="3">
    <source>
        <dbReference type="Google" id="ProtNLM"/>
    </source>
</evidence>
<dbReference type="Proteomes" id="UP000035553">
    <property type="component" value="Unassembled WGS sequence"/>
</dbReference>
<sequence>MIKDLQVAYEKVINQTDGKIILDNYELKEGLYVKINPHLTLQSNQLEESNRVMVIRKKSELDATAWSLKDWFLPRDIYCSAISANKFVDTKTKKIHSTNFLSLFMKLDTFIADDPQKEKQSKKNKFLLESEWRDYIHKFYTIKLPAADQKLRAITGYEALKKWLDSEKRNNMRKCNLDFLLNNSSDLIQWIHQLKSNYKVKNYIRLFFEADEEIYEREYHIYVYPSIFLNNDFNVENKESIYGVPSYNIGLNSKKPYLRFRTKKSEVPLLVTPEEAALRKNLFSWLQAQKPFAVHQIAEGNLFGENDKKKANETIHLRLDGSGVINYYEKMPFSRGSQLDKPFFLENIIKAKEWVDKTHYEIAENRDPILNPLSLMQVTSQLFFKNYLHPSMLYDEPKIKAGIFPGEMLNSFFNSRQALYDFFFKGTDFTLRPMIDHLSQTLIEIQLLKTVNGISIGNLGQAYNLRLAWLRFFNIDGSETKVQTLTELVNGLKEKFSQKRVVELDTDQEFYFTAGQLAYYLLSQSETKKKNFGLFEGILRAKKPSMLMRQLDDLFMTYSHAISIGNVTFKNAFAALQAYPKGKQMIQNEERDYLMAGILSDNIFFQKIELQAQKAGE</sequence>